<keyword evidence="2" id="KW-1185">Reference proteome</keyword>
<accession>A0AAD6SIC8</accession>
<dbReference type="AlphaFoldDB" id="A0AAD6SIC8"/>
<dbReference type="EMBL" id="JARJCM010000116">
    <property type="protein sequence ID" value="KAJ7028049.1"/>
    <property type="molecule type" value="Genomic_DNA"/>
</dbReference>
<reference evidence="1" key="1">
    <citation type="submission" date="2023-03" db="EMBL/GenBank/DDBJ databases">
        <title>Massive genome expansion in bonnet fungi (Mycena s.s.) driven by repeated elements and novel gene families across ecological guilds.</title>
        <authorList>
            <consortium name="Lawrence Berkeley National Laboratory"/>
            <person name="Harder C.B."/>
            <person name="Miyauchi S."/>
            <person name="Viragh M."/>
            <person name="Kuo A."/>
            <person name="Thoen E."/>
            <person name="Andreopoulos B."/>
            <person name="Lu D."/>
            <person name="Skrede I."/>
            <person name="Drula E."/>
            <person name="Henrissat B."/>
            <person name="Morin E."/>
            <person name="Kohler A."/>
            <person name="Barry K."/>
            <person name="LaButti K."/>
            <person name="Morin E."/>
            <person name="Salamov A."/>
            <person name="Lipzen A."/>
            <person name="Mereny Z."/>
            <person name="Hegedus B."/>
            <person name="Baldrian P."/>
            <person name="Stursova M."/>
            <person name="Weitz H."/>
            <person name="Taylor A."/>
            <person name="Grigoriev I.V."/>
            <person name="Nagy L.G."/>
            <person name="Martin F."/>
            <person name="Kauserud H."/>
        </authorList>
    </citation>
    <scope>NUCLEOTIDE SEQUENCE</scope>
    <source>
        <strain evidence="1">CBHHK200</strain>
    </source>
</reference>
<comment type="caution">
    <text evidence="1">The sequence shown here is derived from an EMBL/GenBank/DDBJ whole genome shotgun (WGS) entry which is preliminary data.</text>
</comment>
<sequence>MARQVPDLTFATLAGIIEGKNYPELPPRERSFLRALVHHDYQEHRVEISRLQIWCTRHHPGKDVIVIFNYTSPGGEDSKPGGVDIPVRPKSHLVPQDYLEAELPMRWGQQARSKGPGRMVMHSRGELLGTTTIPVAGIQRGISVGTRRSRSVDGRDVRTAVGK</sequence>
<protein>
    <submittedName>
        <fullName evidence="1">Uncharacterized protein</fullName>
    </submittedName>
</protein>
<proteinExistence type="predicted"/>
<evidence type="ECO:0000313" key="2">
    <source>
        <dbReference type="Proteomes" id="UP001218188"/>
    </source>
</evidence>
<dbReference type="Proteomes" id="UP001218188">
    <property type="component" value="Unassembled WGS sequence"/>
</dbReference>
<gene>
    <name evidence="1" type="ORF">C8F04DRAFT_1237719</name>
</gene>
<evidence type="ECO:0000313" key="1">
    <source>
        <dbReference type="EMBL" id="KAJ7028049.1"/>
    </source>
</evidence>
<organism evidence="1 2">
    <name type="scientific">Mycena alexandri</name>
    <dbReference type="NCBI Taxonomy" id="1745969"/>
    <lineage>
        <taxon>Eukaryota</taxon>
        <taxon>Fungi</taxon>
        <taxon>Dikarya</taxon>
        <taxon>Basidiomycota</taxon>
        <taxon>Agaricomycotina</taxon>
        <taxon>Agaricomycetes</taxon>
        <taxon>Agaricomycetidae</taxon>
        <taxon>Agaricales</taxon>
        <taxon>Marasmiineae</taxon>
        <taxon>Mycenaceae</taxon>
        <taxon>Mycena</taxon>
    </lineage>
</organism>
<name>A0AAD6SIC8_9AGAR</name>